<dbReference type="GO" id="GO:0051260">
    <property type="term" value="P:protein homooligomerization"/>
    <property type="evidence" value="ECO:0007669"/>
    <property type="project" value="InterPro"/>
</dbReference>
<dbReference type="Gene3D" id="3.30.710.10">
    <property type="entry name" value="Potassium Channel Kv1.1, Chain A"/>
    <property type="match status" value="1"/>
</dbReference>
<dbReference type="AlphaFoldDB" id="A0AAW1TCU8"/>
<dbReference type="InterPro" id="IPR011333">
    <property type="entry name" value="SKP1/BTB/POZ_sf"/>
</dbReference>
<comment type="caution">
    <text evidence="2">The sequence shown here is derived from an EMBL/GenBank/DDBJ whole genome shotgun (WGS) entry which is preliminary data.</text>
</comment>
<evidence type="ECO:0000313" key="3">
    <source>
        <dbReference type="Proteomes" id="UP001485043"/>
    </source>
</evidence>
<dbReference type="EMBL" id="JALJOV010000093">
    <property type="protein sequence ID" value="KAK9867334.1"/>
    <property type="molecule type" value="Genomic_DNA"/>
</dbReference>
<name>A0AAW1TCU8_9CHLO</name>
<dbReference type="SUPFAM" id="SSF54695">
    <property type="entry name" value="POZ domain"/>
    <property type="match status" value="1"/>
</dbReference>
<proteinExistence type="predicted"/>
<dbReference type="Pfam" id="PF02214">
    <property type="entry name" value="BTB_2"/>
    <property type="match status" value="1"/>
</dbReference>
<gene>
    <name evidence="2" type="ORF">WJX84_001077</name>
</gene>
<evidence type="ECO:0000259" key="1">
    <source>
        <dbReference type="Pfam" id="PF02214"/>
    </source>
</evidence>
<dbReference type="InterPro" id="IPR003131">
    <property type="entry name" value="T1-type_BTB"/>
</dbReference>
<protein>
    <recommendedName>
        <fullName evidence="1">Potassium channel tetramerisation-type BTB domain-containing protein</fullName>
    </recommendedName>
</protein>
<reference evidence="2 3" key="1">
    <citation type="journal article" date="2024" name="Nat. Commun.">
        <title>Phylogenomics reveals the evolutionary origins of lichenization in chlorophyte algae.</title>
        <authorList>
            <person name="Puginier C."/>
            <person name="Libourel C."/>
            <person name="Otte J."/>
            <person name="Skaloud P."/>
            <person name="Haon M."/>
            <person name="Grisel S."/>
            <person name="Petersen M."/>
            <person name="Berrin J.G."/>
            <person name="Delaux P.M."/>
            <person name="Dal Grande F."/>
            <person name="Keller J."/>
        </authorList>
    </citation>
    <scope>NUCLEOTIDE SEQUENCE [LARGE SCALE GENOMIC DNA]</scope>
    <source>
        <strain evidence="2 3">SAG 2523</strain>
    </source>
</reference>
<accession>A0AAW1TCU8</accession>
<dbReference type="PANTHER" id="PTHR14499:SF136">
    <property type="entry name" value="GH08630P"/>
    <property type="match status" value="1"/>
</dbReference>
<feature type="domain" description="Potassium channel tetramerisation-type BTB" evidence="1">
    <location>
        <begin position="4"/>
        <end position="96"/>
    </location>
</feature>
<dbReference type="Proteomes" id="UP001485043">
    <property type="component" value="Unassembled WGS sequence"/>
</dbReference>
<dbReference type="PANTHER" id="PTHR14499">
    <property type="entry name" value="POTASSIUM CHANNEL TETRAMERIZATION DOMAIN-CONTAINING"/>
    <property type="match status" value="1"/>
</dbReference>
<organism evidence="2 3">
    <name type="scientific">Apatococcus fuscideae</name>
    <dbReference type="NCBI Taxonomy" id="2026836"/>
    <lineage>
        <taxon>Eukaryota</taxon>
        <taxon>Viridiplantae</taxon>
        <taxon>Chlorophyta</taxon>
        <taxon>core chlorophytes</taxon>
        <taxon>Trebouxiophyceae</taxon>
        <taxon>Chlorellales</taxon>
        <taxon>Chlorellaceae</taxon>
        <taxon>Apatococcus</taxon>
    </lineage>
</organism>
<keyword evidence="3" id="KW-1185">Reference proteome</keyword>
<evidence type="ECO:0000313" key="2">
    <source>
        <dbReference type="EMBL" id="KAK9867334.1"/>
    </source>
</evidence>
<sequence length="278" mass="31142">MTVVPLNVGGTVYATTTDTLINVPESMLGRIFAGEVPPAHLDSQGRFFIDRDGAAFKYIVAYLCNLGQEEKTILPVCRKERAELMQEAAYYMLPGLEALLKNRCGARSDPHQPQSSNVPANSIQFGSQSSNLPEPWMLGWSHDVAERRYKHLEAATSIKTIDYYADLLVAAFWKGCGSTLQLHSCSSRSRATSLSYVPLGWARGRQLRFSLYSSQFQSVLSITYQQGETLRSIFFAVMQTLKERGYDFLESPNTQGSYITMPDLIMTLSEDTEGYRGW</sequence>